<gene>
    <name evidence="1" type="ORF">HV064_29400</name>
</gene>
<evidence type="ECO:0000313" key="1">
    <source>
        <dbReference type="EMBL" id="MBA8127977.1"/>
    </source>
</evidence>
<accession>A0A7H9GIT4</accession>
<name>A0A7H9GIT4_9ENTR</name>
<sequence length="99" mass="11007">MSELFKWGLALVFTVVGYALLLSSDSHAVPEAQAHHWINDCRLLESNIDRGFLSSAQNRLQCGDVIENVSKADYDRAINGDKQIKTIAELIEELFGVNS</sequence>
<geneLocation type="plasmid" evidence="1">
    <name>pRHBSTW-00092_4</name>
</geneLocation>
<protein>
    <submittedName>
        <fullName evidence="1">Uncharacterized protein</fullName>
    </submittedName>
</protein>
<organism evidence="1 2">
    <name type="scientific">Klebsiella grimontii</name>
    <dbReference type="NCBI Taxonomy" id="2058152"/>
    <lineage>
        <taxon>Bacteria</taxon>
        <taxon>Pseudomonadati</taxon>
        <taxon>Pseudomonadota</taxon>
        <taxon>Gammaproteobacteria</taxon>
        <taxon>Enterobacterales</taxon>
        <taxon>Enterobacteriaceae</taxon>
        <taxon>Klebsiella/Raoultella group</taxon>
        <taxon>Klebsiella</taxon>
    </lineage>
</organism>
<keyword evidence="1" id="KW-0614">Plasmid</keyword>
<dbReference type="AlphaFoldDB" id="A0A7H9GIT4"/>
<proteinExistence type="predicted"/>
<dbReference type="RefSeq" id="WP_040118477.1">
    <property type="nucleotide sequence ID" value="NZ_CABGVD010000066.1"/>
</dbReference>
<dbReference type="EMBL" id="JABXRN010000004">
    <property type="protein sequence ID" value="MBA8127977.1"/>
    <property type="molecule type" value="Genomic_DNA"/>
</dbReference>
<comment type="caution">
    <text evidence="1">The sequence shown here is derived from an EMBL/GenBank/DDBJ whole genome shotgun (WGS) entry which is preliminary data.</text>
</comment>
<dbReference type="Proteomes" id="UP000557483">
    <property type="component" value="Unassembled WGS sequence"/>
</dbReference>
<reference evidence="1 2" key="1">
    <citation type="submission" date="2020-06" db="EMBL/GenBank/DDBJ databases">
        <title>REHAB project genomes.</title>
        <authorList>
            <person name="Shaw L.P."/>
        </authorList>
    </citation>
    <scope>NUCLEOTIDE SEQUENCE [LARGE SCALE GENOMIC DNA]</scope>
    <source>
        <strain evidence="1 2">RHBSTW-00092</strain>
        <plasmid evidence="1">pRHBSTW-00092_4</plasmid>
    </source>
</reference>
<evidence type="ECO:0000313" key="2">
    <source>
        <dbReference type="Proteomes" id="UP000557483"/>
    </source>
</evidence>